<evidence type="ECO:0000313" key="3">
    <source>
        <dbReference type="Proteomes" id="UP000092555"/>
    </source>
</evidence>
<protein>
    <submittedName>
        <fullName evidence="2">Uncharacterized protein</fullName>
    </submittedName>
</protein>
<evidence type="ECO:0000256" key="1">
    <source>
        <dbReference type="SAM" id="MobiDB-lite"/>
    </source>
</evidence>
<name>A0A1A0HDW0_9ASCO</name>
<keyword evidence="3" id="KW-1185">Reference proteome</keyword>
<dbReference type="RefSeq" id="XP_018712578.1">
    <property type="nucleotide sequence ID" value="XM_018853892.1"/>
</dbReference>
<proteinExistence type="predicted"/>
<feature type="compositionally biased region" description="Basic and acidic residues" evidence="1">
    <location>
        <begin position="1"/>
        <end position="22"/>
    </location>
</feature>
<dbReference type="AlphaFoldDB" id="A0A1A0HDW0"/>
<dbReference type="Proteomes" id="UP000092555">
    <property type="component" value="Unassembled WGS sequence"/>
</dbReference>
<dbReference type="EMBL" id="LXTC01000002">
    <property type="protein sequence ID" value="OBA22082.1"/>
    <property type="molecule type" value="Genomic_DNA"/>
</dbReference>
<organism evidence="2 3">
    <name type="scientific">Metschnikowia bicuspidata var. bicuspidata NRRL YB-4993</name>
    <dbReference type="NCBI Taxonomy" id="869754"/>
    <lineage>
        <taxon>Eukaryota</taxon>
        <taxon>Fungi</taxon>
        <taxon>Dikarya</taxon>
        <taxon>Ascomycota</taxon>
        <taxon>Saccharomycotina</taxon>
        <taxon>Pichiomycetes</taxon>
        <taxon>Metschnikowiaceae</taxon>
        <taxon>Metschnikowia</taxon>
    </lineage>
</organism>
<comment type="caution">
    <text evidence="2">The sequence shown here is derived from an EMBL/GenBank/DDBJ whole genome shotgun (WGS) entry which is preliminary data.</text>
</comment>
<accession>A0A1A0HDW0</accession>
<reference evidence="2 3" key="1">
    <citation type="submission" date="2016-05" db="EMBL/GenBank/DDBJ databases">
        <title>Comparative genomics of biotechnologically important yeasts.</title>
        <authorList>
            <consortium name="DOE Joint Genome Institute"/>
            <person name="Riley R."/>
            <person name="Haridas S."/>
            <person name="Wolfe K.H."/>
            <person name="Lopes M.R."/>
            <person name="Hittinger C.T."/>
            <person name="Goker M."/>
            <person name="Salamov A."/>
            <person name="Wisecaver J."/>
            <person name="Long T.M."/>
            <person name="Aerts A.L."/>
            <person name="Barry K."/>
            <person name="Choi C."/>
            <person name="Clum A."/>
            <person name="Coughlan A.Y."/>
            <person name="Deshpande S."/>
            <person name="Douglass A.P."/>
            <person name="Hanson S.J."/>
            <person name="Klenk H.-P."/>
            <person name="LaButti K."/>
            <person name="Lapidus A."/>
            <person name="Lindquist E."/>
            <person name="Lipzen A."/>
            <person name="Meier-kolthoff J.P."/>
            <person name="Ohm R.A."/>
            <person name="Otillar R.P."/>
            <person name="Pangilinan J."/>
            <person name="Peng Y."/>
            <person name="Rokas A."/>
            <person name="Rosa C.A."/>
            <person name="Scheuner C."/>
            <person name="Sibirny A.A."/>
            <person name="Slot J.C."/>
            <person name="Stielow J.B."/>
            <person name="Sun H."/>
            <person name="Kurtzman C.P."/>
            <person name="Blackwell M."/>
            <person name="Grigoriev I.V."/>
            <person name="Jeffries T.W."/>
        </authorList>
    </citation>
    <scope>NUCLEOTIDE SEQUENCE [LARGE SCALE GENOMIC DNA]</scope>
    <source>
        <strain evidence="2 3">NRRL YB-4993</strain>
    </source>
</reference>
<sequence>MEDLAEDNRNKATHCSTEKLPKTEILTPPLEENNSKDSAKKLSAITVDTTCDTNIYEKQARVSDPEQASGLPLDSSQEDNTATNHDDLYLSRLRKHLKHKRQTRTTLASVSVKNDCGMPTFAPAYTCQFDTETTEENEGWQVQRKRRLRGSRLLVNHGLHSSRATSSTLGPVEKVSLLDSYGGMEPIPENIVILYKRKRTDGL</sequence>
<dbReference type="GeneID" id="30026868"/>
<gene>
    <name evidence="2" type="ORF">METBIDRAFT_10977</name>
</gene>
<feature type="compositionally biased region" description="Polar residues" evidence="1">
    <location>
        <begin position="74"/>
        <end position="83"/>
    </location>
</feature>
<evidence type="ECO:0000313" key="2">
    <source>
        <dbReference type="EMBL" id="OBA22082.1"/>
    </source>
</evidence>
<feature type="region of interest" description="Disordered" evidence="1">
    <location>
        <begin position="57"/>
        <end position="84"/>
    </location>
</feature>
<feature type="region of interest" description="Disordered" evidence="1">
    <location>
        <begin position="1"/>
        <end position="38"/>
    </location>
</feature>